<keyword evidence="4" id="KW-1185">Reference proteome</keyword>
<accession>A0A8I2YHQ2</accession>
<name>A0A8I2YHQ2_9AGAM</name>
<dbReference type="Pfam" id="PF04185">
    <property type="entry name" value="Phosphoesterase"/>
    <property type="match status" value="1"/>
</dbReference>
<sequence length="431" mass="46389">MSVPAVLVLGALAKSASAAVASTFTAPAAAPTDTSPFYVGASNGTIQNTPLVPGAVFDRFIQIWLENTDYAQAASQAVFQNLSTQGILLSSYYGVTHTSEPNYLAAGGGDFWGLYNDVLEYIPTNISTVVDLLEQKSISWAEYQENMPSDGYGGFNYTNSDNYTYYVRKHNPLVIYNSVGLNSTRAARIRNFNDFAVDLGNNTIPQWVFVTPNLRNDGHDTSVAFAAQWLQYWLIPLLQDPNFNTPRTLILLTFDENETYALNNQVYSILLGGGIPPNLKNTTDDTFYTHYSTISTVEANWNLGNLGRQDTNKTVANVFEYVANVTGYKNNGLTGKSKLPFLNITTTIPGPLNPQYYVPYLAPNTSGTGGGNGMTFVASGTNLTLNASDAPAPVNLTANSTMTTSGAIGGFIQADLLVSVIGAVFAGALLL</sequence>
<comment type="caution">
    <text evidence="3">The sequence shown here is derived from an EMBL/GenBank/DDBJ whole genome shotgun (WGS) entry which is preliminary data.</text>
</comment>
<dbReference type="AlphaFoldDB" id="A0A8I2YHQ2"/>
<gene>
    <name evidence="3" type="ORF">JVT61DRAFT_9288</name>
</gene>
<dbReference type="InterPro" id="IPR017850">
    <property type="entry name" value="Alkaline_phosphatase_core_sf"/>
</dbReference>
<dbReference type="EMBL" id="JAGFBS010000033">
    <property type="protein sequence ID" value="KAG6371578.1"/>
    <property type="molecule type" value="Genomic_DNA"/>
</dbReference>
<evidence type="ECO:0000256" key="2">
    <source>
        <dbReference type="SAM" id="SignalP"/>
    </source>
</evidence>
<reference evidence="3" key="1">
    <citation type="submission" date="2021-03" db="EMBL/GenBank/DDBJ databases">
        <title>Evolutionary innovations through gain and loss of genes in the ectomycorrhizal Boletales.</title>
        <authorList>
            <person name="Wu G."/>
            <person name="Miyauchi S."/>
            <person name="Morin E."/>
            <person name="Yang Z.-L."/>
            <person name="Xu J."/>
            <person name="Martin F.M."/>
        </authorList>
    </citation>
    <scope>NUCLEOTIDE SEQUENCE</scope>
    <source>
        <strain evidence="3">BR01</strain>
    </source>
</reference>
<evidence type="ECO:0000313" key="3">
    <source>
        <dbReference type="EMBL" id="KAG6371578.1"/>
    </source>
</evidence>
<proteinExistence type="predicted"/>
<dbReference type="Gene3D" id="3.40.720.10">
    <property type="entry name" value="Alkaline Phosphatase, subunit A"/>
    <property type="match status" value="1"/>
</dbReference>
<feature type="chain" id="PRO_5034619110" evidence="2">
    <location>
        <begin position="19"/>
        <end position="431"/>
    </location>
</feature>
<dbReference type="PANTHER" id="PTHR31956:SF8">
    <property type="entry name" value="ACID PHOSPHATASE PHOA (AFU_ORTHOLOGUE AFUA_1G03570)"/>
    <property type="match status" value="1"/>
</dbReference>
<evidence type="ECO:0000313" key="4">
    <source>
        <dbReference type="Proteomes" id="UP000683000"/>
    </source>
</evidence>
<dbReference type="GO" id="GO:0016788">
    <property type="term" value="F:hydrolase activity, acting on ester bonds"/>
    <property type="evidence" value="ECO:0007669"/>
    <property type="project" value="InterPro"/>
</dbReference>
<dbReference type="Proteomes" id="UP000683000">
    <property type="component" value="Unassembled WGS sequence"/>
</dbReference>
<keyword evidence="1" id="KW-0378">Hydrolase</keyword>
<keyword evidence="2" id="KW-0732">Signal</keyword>
<dbReference type="InterPro" id="IPR007312">
    <property type="entry name" value="Phosphoesterase"/>
</dbReference>
<dbReference type="PANTHER" id="PTHR31956">
    <property type="entry name" value="NON-SPECIFIC PHOSPHOLIPASE C4-RELATED"/>
    <property type="match status" value="1"/>
</dbReference>
<evidence type="ECO:0000256" key="1">
    <source>
        <dbReference type="ARBA" id="ARBA00022801"/>
    </source>
</evidence>
<feature type="signal peptide" evidence="2">
    <location>
        <begin position="1"/>
        <end position="18"/>
    </location>
</feature>
<protein>
    <submittedName>
        <fullName evidence="3">Phosphoesterase family-domain-containing protein</fullName>
    </submittedName>
</protein>
<dbReference type="GO" id="GO:0009395">
    <property type="term" value="P:phospholipid catabolic process"/>
    <property type="evidence" value="ECO:0007669"/>
    <property type="project" value="TreeGrafter"/>
</dbReference>
<organism evidence="3 4">
    <name type="scientific">Boletus reticuloceps</name>
    <dbReference type="NCBI Taxonomy" id="495285"/>
    <lineage>
        <taxon>Eukaryota</taxon>
        <taxon>Fungi</taxon>
        <taxon>Dikarya</taxon>
        <taxon>Basidiomycota</taxon>
        <taxon>Agaricomycotina</taxon>
        <taxon>Agaricomycetes</taxon>
        <taxon>Agaricomycetidae</taxon>
        <taxon>Boletales</taxon>
        <taxon>Boletineae</taxon>
        <taxon>Boletaceae</taxon>
        <taxon>Boletoideae</taxon>
        <taxon>Boletus</taxon>
    </lineage>
</organism>
<dbReference type="OrthoDB" id="5135119at2759"/>